<protein>
    <submittedName>
        <fullName evidence="1">Uncharacterized protein</fullName>
    </submittedName>
</protein>
<accession>A0ACB9QKW0</accession>
<sequence length="304" mass="33323">MEQPPSPATSPSELRQCIHHLLKFILQSRVDGAPDVDLFLSADYCVSLLREGPLTAAAEPDSAPPTPSVSAGVPEYPLYERLAFALHEAILSGGMPERSDDHSCINLAFSSRGDGESQKHVFDELISQQGSELLDILKSVRYGIHVQEPYFSQLRDGTKTVEGRCAVGDYNRIKSGDLILLNECLVFQVQYIHHYASFYEMLEGEDLENVLPGILSIEEGIQVYRKFYTEEKERSNGVLGIGVSKSSSQPYICLARILSGLSYEGIQQLLGSVHAMGTICESLPPPASVLLSAFQQPYNPDGAS</sequence>
<keyword evidence="2" id="KW-1185">Reference proteome</keyword>
<organism evidence="1 2">
    <name type="scientific">Melastoma candidum</name>
    <dbReference type="NCBI Taxonomy" id="119954"/>
    <lineage>
        <taxon>Eukaryota</taxon>
        <taxon>Viridiplantae</taxon>
        <taxon>Streptophyta</taxon>
        <taxon>Embryophyta</taxon>
        <taxon>Tracheophyta</taxon>
        <taxon>Spermatophyta</taxon>
        <taxon>Magnoliopsida</taxon>
        <taxon>eudicotyledons</taxon>
        <taxon>Gunneridae</taxon>
        <taxon>Pentapetalae</taxon>
        <taxon>rosids</taxon>
        <taxon>malvids</taxon>
        <taxon>Myrtales</taxon>
        <taxon>Melastomataceae</taxon>
        <taxon>Melastomatoideae</taxon>
        <taxon>Melastomateae</taxon>
        <taxon>Melastoma</taxon>
    </lineage>
</organism>
<comment type="caution">
    <text evidence="1">The sequence shown here is derived from an EMBL/GenBank/DDBJ whole genome shotgun (WGS) entry which is preliminary data.</text>
</comment>
<dbReference type="EMBL" id="CM042885">
    <property type="protein sequence ID" value="KAI4364298.1"/>
    <property type="molecule type" value="Genomic_DNA"/>
</dbReference>
<evidence type="ECO:0000313" key="1">
    <source>
        <dbReference type="EMBL" id="KAI4364298.1"/>
    </source>
</evidence>
<proteinExistence type="predicted"/>
<evidence type="ECO:0000313" key="2">
    <source>
        <dbReference type="Proteomes" id="UP001057402"/>
    </source>
</evidence>
<name>A0ACB9QKW0_9MYRT</name>
<dbReference type="Proteomes" id="UP001057402">
    <property type="component" value="Chromosome 6"/>
</dbReference>
<reference evidence="2" key="1">
    <citation type="journal article" date="2023" name="Front. Plant Sci.">
        <title>Chromosomal-level genome assembly of Melastoma candidum provides insights into trichome evolution.</title>
        <authorList>
            <person name="Zhong Y."/>
            <person name="Wu W."/>
            <person name="Sun C."/>
            <person name="Zou P."/>
            <person name="Liu Y."/>
            <person name="Dai S."/>
            <person name="Zhou R."/>
        </authorList>
    </citation>
    <scope>NUCLEOTIDE SEQUENCE [LARGE SCALE GENOMIC DNA]</scope>
</reference>
<gene>
    <name evidence="1" type="ORF">MLD38_020409</name>
</gene>